<keyword evidence="7 14" id="KW-0418">Kinase</keyword>
<evidence type="ECO:0000259" key="12">
    <source>
        <dbReference type="PROSITE" id="PS50109"/>
    </source>
</evidence>
<dbReference type="InterPro" id="IPR004358">
    <property type="entry name" value="Sig_transdc_His_kin-like_C"/>
</dbReference>
<dbReference type="InterPro" id="IPR003660">
    <property type="entry name" value="HAMP_dom"/>
</dbReference>
<dbReference type="EMBL" id="WTYA01000014">
    <property type="protein sequence ID" value="MXP30036.1"/>
    <property type="molecule type" value="Genomic_DNA"/>
</dbReference>
<protein>
    <recommendedName>
        <fullName evidence="3">histidine kinase</fullName>
        <ecNumber evidence="3">2.7.13.3</ecNumber>
    </recommendedName>
</protein>
<dbReference type="SMART" id="SM00387">
    <property type="entry name" value="HATPase_c"/>
    <property type="match status" value="1"/>
</dbReference>
<proteinExistence type="predicted"/>
<dbReference type="RefSeq" id="WP_160754328.1">
    <property type="nucleotide sequence ID" value="NZ_WTYA01000014.1"/>
</dbReference>
<feature type="transmembrane region" description="Helical" evidence="11">
    <location>
        <begin position="148"/>
        <end position="171"/>
    </location>
</feature>
<comment type="catalytic activity">
    <reaction evidence="1">
        <text>ATP + protein L-histidine = ADP + protein N-phospho-L-histidine.</text>
        <dbReference type="EC" id="2.7.13.3"/>
    </reaction>
</comment>
<evidence type="ECO:0000256" key="3">
    <source>
        <dbReference type="ARBA" id="ARBA00012438"/>
    </source>
</evidence>
<evidence type="ECO:0000256" key="10">
    <source>
        <dbReference type="ARBA" id="ARBA00023136"/>
    </source>
</evidence>
<dbReference type="InterPro" id="IPR050428">
    <property type="entry name" value="TCS_sensor_his_kinase"/>
</dbReference>
<dbReference type="OrthoDB" id="9809567at2"/>
<keyword evidence="4" id="KW-0597">Phosphoprotein</keyword>
<keyword evidence="6 11" id="KW-0812">Transmembrane</keyword>
<dbReference type="InterPro" id="IPR003661">
    <property type="entry name" value="HisK_dim/P_dom"/>
</dbReference>
<comment type="subcellular location">
    <subcellularLocation>
        <location evidence="2">Membrane</location>
    </subcellularLocation>
</comment>
<dbReference type="AlphaFoldDB" id="A0A845ANG0"/>
<keyword evidence="5" id="KW-0808">Transferase</keyword>
<reference evidence="14 15" key="1">
    <citation type="submission" date="2019-12" db="EMBL/GenBank/DDBJ databases">
        <title>Genomic-based taxomic classification of the family Erythrobacteraceae.</title>
        <authorList>
            <person name="Xu L."/>
        </authorList>
    </citation>
    <scope>NUCLEOTIDE SEQUENCE [LARGE SCALE GENOMIC DNA]</scope>
    <source>
        <strain evidence="14 15">KEMB 9005-328</strain>
    </source>
</reference>
<feature type="domain" description="HAMP" evidence="13">
    <location>
        <begin position="168"/>
        <end position="219"/>
    </location>
</feature>
<evidence type="ECO:0000313" key="14">
    <source>
        <dbReference type="EMBL" id="MXP30036.1"/>
    </source>
</evidence>
<evidence type="ECO:0000259" key="13">
    <source>
        <dbReference type="PROSITE" id="PS50885"/>
    </source>
</evidence>
<evidence type="ECO:0000313" key="15">
    <source>
        <dbReference type="Proteomes" id="UP000439780"/>
    </source>
</evidence>
<feature type="domain" description="Histidine kinase" evidence="12">
    <location>
        <begin position="227"/>
        <end position="432"/>
    </location>
</feature>
<dbReference type="Proteomes" id="UP000439780">
    <property type="component" value="Unassembled WGS sequence"/>
</dbReference>
<name>A0A845ANG0_9SPHN</name>
<dbReference type="EC" id="2.7.13.3" evidence="3"/>
<keyword evidence="8 11" id="KW-1133">Transmembrane helix</keyword>
<dbReference type="PROSITE" id="PS50109">
    <property type="entry name" value="HIS_KIN"/>
    <property type="match status" value="1"/>
</dbReference>
<evidence type="ECO:0000256" key="2">
    <source>
        <dbReference type="ARBA" id="ARBA00004370"/>
    </source>
</evidence>
<dbReference type="Pfam" id="PF02518">
    <property type="entry name" value="HATPase_c"/>
    <property type="match status" value="1"/>
</dbReference>
<organism evidence="14 15">
    <name type="scientific">Qipengyuania algicida</name>
    <dbReference type="NCBI Taxonomy" id="1836209"/>
    <lineage>
        <taxon>Bacteria</taxon>
        <taxon>Pseudomonadati</taxon>
        <taxon>Pseudomonadota</taxon>
        <taxon>Alphaproteobacteria</taxon>
        <taxon>Sphingomonadales</taxon>
        <taxon>Erythrobacteraceae</taxon>
        <taxon>Qipengyuania</taxon>
    </lineage>
</organism>
<evidence type="ECO:0000256" key="4">
    <source>
        <dbReference type="ARBA" id="ARBA00022553"/>
    </source>
</evidence>
<dbReference type="CDD" id="cd00082">
    <property type="entry name" value="HisKA"/>
    <property type="match status" value="1"/>
</dbReference>
<dbReference type="PANTHER" id="PTHR45436:SF5">
    <property type="entry name" value="SENSOR HISTIDINE KINASE TRCS"/>
    <property type="match status" value="1"/>
</dbReference>
<evidence type="ECO:0000256" key="5">
    <source>
        <dbReference type="ARBA" id="ARBA00022679"/>
    </source>
</evidence>
<dbReference type="SUPFAM" id="SSF47384">
    <property type="entry name" value="Homodimeric domain of signal transducing histidine kinase"/>
    <property type="match status" value="1"/>
</dbReference>
<dbReference type="Gene3D" id="1.10.287.130">
    <property type="match status" value="1"/>
</dbReference>
<dbReference type="PRINTS" id="PR00344">
    <property type="entry name" value="BCTRLSENSOR"/>
</dbReference>
<evidence type="ECO:0000256" key="1">
    <source>
        <dbReference type="ARBA" id="ARBA00000085"/>
    </source>
</evidence>
<evidence type="ECO:0000256" key="11">
    <source>
        <dbReference type="SAM" id="Phobius"/>
    </source>
</evidence>
<dbReference type="GO" id="GO:0005886">
    <property type="term" value="C:plasma membrane"/>
    <property type="evidence" value="ECO:0007669"/>
    <property type="project" value="TreeGrafter"/>
</dbReference>
<comment type="caution">
    <text evidence="14">The sequence shown here is derived from an EMBL/GenBank/DDBJ whole genome shotgun (WGS) entry which is preliminary data.</text>
</comment>
<evidence type="ECO:0000256" key="9">
    <source>
        <dbReference type="ARBA" id="ARBA00023012"/>
    </source>
</evidence>
<keyword evidence="9" id="KW-0902">Two-component regulatory system</keyword>
<dbReference type="PROSITE" id="PS50885">
    <property type="entry name" value="HAMP"/>
    <property type="match status" value="1"/>
</dbReference>
<dbReference type="InterPro" id="IPR005467">
    <property type="entry name" value="His_kinase_dom"/>
</dbReference>
<dbReference type="Gene3D" id="3.30.565.10">
    <property type="entry name" value="Histidine kinase-like ATPase, C-terminal domain"/>
    <property type="match status" value="1"/>
</dbReference>
<dbReference type="InterPro" id="IPR036097">
    <property type="entry name" value="HisK_dim/P_sf"/>
</dbReference>
<evidence type="ECO:0000256" key="8">
    <source>
        <dbReference type="ARBA" id="ARBA00022989"/>
    </source>
</evidence>
<dbReference type="SUPFAM" id="SSF55874">
    <property type="entry name" value="ATPase domain of HSP90 chaperone/DNA topoisomerase II/histidine kinase"/>
    <property type="match status" value="1"/>
</dbReference>
<dbReference type="GO" id="GO:0000155">
    <property type="term" value="F:phosphorelay sensor kinase activity"/>
    <property type="evidence" value="ECO:0007669"/>
    <property type="project" value="InterPro"/>
</dbReference>
<evidence type="ECO:0000256" key="6">
    <source>
        <dbReference type="ARBA" id="ARBA00022692"/>
    </source>
</evidence>
<gene>
    <name evidence="14" type="ORF">GRI58_14595</name>
</gene>
<dbReference type="PANTHER" id="PTHR45436">
    <property type="entry name" value="SENSOR HISTIDINE KINASE YKOH"/>
    <property type="match status" value="1"/>
</dbReference>
<dbReference type="InterPro" id="IPR003594">
    <property type="entry name" value="HATPase_dom"/>
</dbReference>
<sequence length="442" mass="48695">MWTVIGVGTIWLSAVRVFTEHVEHSYHEELAVHVRELARLTRLDADGRPQLSRLLSDPRYEEPLSGFYWQVWAPGGKTLRSASMTRGSLDEDVAHSRNIVHLIETGPTGPAITYGLERGLPGGGDLHFVIATDKSELDRLIDGFTRELTLWLLVLAILLLGSGIALVHFGLRPLDRLGYAIGRLREGRADRLQGHYPAEIAPLVTDLNTYIDQNTQMIVRARVQAGNLAHGLRTPLAVITDEAERLAEHPDSSGSAKVLIDQAQMMEQQIEYQLARARFAAVARVPGQESVLPQLIMPILNAMRRLHPEKEFELDRHDTKDEVSLPVDPVDLSELLSILLDNAGKWASRKVIVSCQLTPETMSISISDDGPGMKPYQIARAFDVGSRFDEIAPGSGLGLAIAREIAEAIHADIRLSSTGSGLRAIVKFRARSSPPSCVPSEY</sequence>
<keyword evidence="10 11" id="KW-0472">Membrane</keyword>
<keyword evidence="15" id="KW-1185">Reference proteome</keyword>
<dbReference type="InterPro" id="IPR036890">
    <property type="entry name" value="HATPase_C_sf"/>
</dbReference>
<accession>A0A845ANG0</accession>
<evidence type="ECO:0000256" key="7">
    <source>
        <dbReference type="ARBA" id="ARBA00022777"/>
    </source>
</evidence>